<dbReference type="InterPro" id="IPR009057">
    <property type="entry name" value="Homeodomain-like_sf"/>
</dbReference>
<comment type="caution">
    <text evidence="2">The sequence shown here is derived from an EMBL/GenBank/DDBJ whole genome shotgun (WGS) entry which is preliminary data.</text>
</comment>
<dbReference type="Gene3D" id="1.10.10.60">
    <property type="entry name" value="Homeodomain-like"/>
    <property type="match status" value="1"/>
</dbReference>
<accession>A0A7J6EDD8</accession>
<protein>
    <submittedName>
        <fullName evidence="2">Uncharacterized protein</fullName>
    </submittedName>
</protein>
<feature type="region of interest" description="Disordered" evidence="1">
    <location>
        <begin position="1"/>
        <end position="26"/>
    </location>
</feature>
<evidence type="ECO:0000313" key="3">
    <source>
        <dbReference type="Proteomes" id="UP000583929"/>
    </source>
</evidence>
<dbReference type="SUPFAM" id="SSF46689">
    <property type="entry name" value="Homeodomain-like"/>
    <property type="match status" value="1"/>
</dbReference>
<organism evidence="2 3">
    <name type="scientific">Cannabis sativa</name>
    <name type="common">Hemp</name>
    <name type="synonym">Marijuana</name>
    <dbReference type="NCBI Taxonomy" id="3483"/>
    <lineage>
        <taxon>Eukaryota</taxon>
        <taxon>Viridiplantae</taxon>
        <taxon>Streptophyta</taxon>
        <taxon>Embryophyta</taxon>
        <taxon>Tracheophyta</taxon>
        <taxon>Spermatophyta</taxon>
        <taxon>Magnoliopsida</taxon>
        <taxon>eudicotyledons</taxon>
        <taxon>Gunneridae</taxon>
        <taxon>Pentapetalae</taxon>
        <taxon>rosids</taxon>
        <taxon>fabids</taxon>
        <taxon>Rosales</taxon>
        <taxon>Cannabaceae</taxon>
        <taxon>Cannabis</taxon>
    </lineage>
</organism>
<dbReference type="GO" id="GO:0005634">
    <property type="term" value="C:nucleus"/>
    <property type="evidence" value="ECO:0007669"/>
    <property type="project" value="TreeGrafter"/>
</dbReference>
<evidence type="ECO:0000313" key="2">
    <source>
        <dbReference type="EMBL" id="KAF4356458.1"/>
    </source>
</evidence>
<dbReference type="Proteomes" id="UP000583929">
    <property type="component" value="Unassembled WGS sequence"/>
</dbReference>
<dbReference type="GO" id="GO:0050793">
    <property type="term" value="P:regulation of developmental process"/>
    <property type="evidence" value="ECO:0007669"/>
    <property type="project" value="TreeGrafter"/>
</dbReference>
<feature type="compositionally biased region" description="Acidic residues" evidence="1">
    <location>
        <begin position="1"/>
        <end position="22"/>
    </location>
</feature>
<feature type="region of interest" description="Disordered" evidence="1">
    <location>
        <begin position="44"/>
        <end position="106"/>
    </location>
</feature>
<dbReference type="GO" id="GO:0000976">
    <property type="term" value="F:transcription cis-regulatory region binding"/>
    <property type="evidence" value="ECO:0007669"/>
    <property type="project" value="TreeGrafter"/>
</dbReference>
<dbReference type="GO" id="GO:0003700">
    <property type="term" value="F:DNA-binding transcription factor activity"/>
    <property type="evidence" value="ECO:0007669"/>
    <property type="project" value="TreeGrafter"/>
</dbReference>
<evidence type="ECO:0000256" key="1">
    <source>
        <dbReference type="SAM" id="MobiDB-lite"/>
    </source>
</evidence>
<name>A0A7J6EDD8_CANSA</name>
<dbReference type="EMBL" id="JAATIQ010000430">
    <property type="protein sequence ID" value="KAF4356458.1"/>
    <property type="molecule type" value="Genomic_DNA"/>
</dbReference>
<reference evidence="2 3" key="1">
    <citation type="journal article" date="2020" name="bioRxiv">
        <title>Sequence and annotation of 42 cannabis genomes reveals extensive copy number variation in cannabinoid synthesis and pathogen resistance genes.</title>
        <authorList>
            <person name="Mckernan K.J."/>
            <person name="Helbert Y."/>
            <person name="Kane L.T."/>
            <person name="Ebling H."/>
            <person name="Zhang L."/>
            <person name="Liu B."/>
            <person name="Eaton Z."/>
            <person name="Mclaughlin S."/>
            <person name="Kingan S."/>
            <person name="Baybayan P."/>
            <person name="Concepcion G."/>
            <person name="Jordan M."/>
            <person name="Riva A."/>
            <person name="Barbazuk W."/>
            <person name="Harkins T."/>
        </authorList>
    </citation>
    <scope>NUCLEOTIDE SEQUENCE [LARGE SCALE GENOMIC DNA]</scope>
    <source>
        <strain evidence="3">cv. Jamaican Lion 4</strain>
        <tissue evidence="2">Leaf</tissue>
    </source>
</reference>
<sequence>MEFDDHDDQEEEEEGEEEDIIEDISIPITIAPFSSFPNYYRSYPHPSGYLNNLNTPQPRPLALPGVTSGGGGGGQSRDEGEDASIPSSSTGGGGGSGSKSKRKKRYRTKFTAVQKEKMLELSERIGWRIQKHDESAVEQFSLDTGVSRHVLKIDDDHLDMVEERVKEPREAVTYESINRLEFQENEIAAEALVLLGIAKNIKYFYAGLVY</sequence>
<proteinExistence type="predicted"/>
<dbReference type="PANTHER" id="PTHR31948:SF140">
    <property type="entry name" value="ZINC-FINGER HOMEODOMAIN PROTEIN 2"/>
    <property type="match status" value="1"/>
</dbReference>
<dbReference type="AlphaFoldDB" id="A0A7J6EDD8"/>
<keyword evidence="3" id="KW-1185">Reference proteome</keyword>
<dbReference type="PANTHER" id="PTHR31948">
    <property type="entry name" value="ZINC-FINGER HOMEODOMAIN PROTEIN 2"/>
    <property type="match status" value="1"/>
</dbReference>
<gene>
    <name evidence="2" type="ORF">G4B88_027643</name>
</gene>